<protein>
    <recommendedName>
        <fullName evidence="5">HIT-type domain-containing protein</fullName>
    </recommendedName>
</protein>
<evidence type="ECO:0000256" key="3">
    <source>
        <dbReference type="ARBA" id="ARBA00022833"/>
    </source>
</evidence>
<dbReference type="EMBL" id="ML978125">
    <property type="protein sequence ID" value="KAF2099989.1"/>
    <property type="molecule type" value="Genomic_DNA"/>
</dbReference>
<dbReference type="Proteomes" id="UP000799772">
    <property type="component" value="Unassembled WGS sequence"/>
</dbReference>
<keyword evidence="1" id="KW-0479">Metal-binding</keyword>
<feature type="domain" description="HIT-type" evidence="5">
    <location>
        <begin position="239"/>
        <end position="264"/>
    </location>
</feature>
<dbReference type="GO" id="GO:0008270">
    <property type="term" value="F:zinc ion binding"/>
    <property type="evidence" value="ECO:0007669"/>
    <property type="project" value="UniProtKB-KW"/>
</dbReference>
<dbReference type="PANTHER" id="PTHR13093">
    <property type="entry name" value="ZINC FINGER HIT DOMAIN CONTAINING PROTEIN 1"/>
    <property type="match status" value="1"/>
</dbReference>
<evidence type="ECO:0000313" key="6">
    <source>
        <dbReference type="EMBL" id="KAF2099989.1"/>
    </source>
</evidence>
<dbReference type="InterPro" id="IPR007529">
    <property type="entry name" value="Znf_HIT"/>
</dbReference>
<keyword evidence="2" id="KW-0863">Zinc-finger</keyword>
<dbReference type="InterPro" id="IPR039723">
    <property type="entry name" value="Vps71/ZNHIT1"/>
</dbReference>
<sequence length="276" mass="29998">MPQIEELPTTGPSAVRPTPGWALVPDSNYIDPSKAPLNPTASIRGKRSTRFENVAVSGDVLSSRKEREIRQRLEHLNSENRYDRKEVAIAIPKKAGDDKPSKKQTTGVRKILLSDKAFKHHLEDEVAHLSKQSEQGGSSTSYAGPQIAPSYAIPQPPPPKKRKAGPVNTSHIKSAAPDTVPPTTTTNAVEPSEFDVNPLLATSIPPLPSQDELLRLITAPPLSYNAARAAPASHYASLRRHFCDVCGYWGDVKCLKCGGRVCSLVHKAEHDSHCSL</sequence>
<evidence type="ECO:0000313" key="7">
    <source>
        <dbReference type="Proteomes" id="UP000799772"/>
    </source>
</evidence>
<organism evidence="6 7">
    <name type="scientific">Rhizodiscina lignyota</name>
    <dbReference type="NCBI Taxonomy" id="1504668"/>
    <lineage>
        <taxon>Eukaryota</taxon>
        <taxon>Fungi</taxon>
        <taxon>Dikarya</taxon>
        <taxon>Ascomycota</taxon>
        <taxon>Pezizomycotina</taxon>
        <taxon>Dothideomycetes</taxon>
        <taxon>Pleosporomycetidae</taxon>
        <taxon>Aulographales</taxon>
        <taxon>Rhizodiscinaceae</taxon>
        <taxon>Rhizodiscina</taxon>
    </lineage>
</organism>
<gene>
    <name evidence="6" type="ORF">NA57DRAFT_55921</name>
</gene>
<evidence type="ECO:0000259" key="5">
    <source>
        <dbReference type="Pfam" id="PF04438"/>
    </source>
</evidence>
<dbReference type="AlphaFoldDB" id="A0A9P4IFH4"/>
<keyword evidence="3" id="KW-0862">Zinc</keyword>
<name>A0A9P4IFH4_9PEZI</name>
<dbReference type="Pfam" id="PF04438">
    <property type="entry name" value="zf-HIT"/>
    <property type="match status" value="1"/>
</dbReference>
<evidence type="ECO:0000256" key="1">
    <source>
        <dbReference type="ARBA" id="ARBA00022723"/>
    </source>
</evidence>
<dbReference type="GO" id="GO:0006338">
    <property type="term" value="P:chromatin remodeling"/>
    <property type="evidence" value="ECO:0007669"/>
    <property type="project" value="InterPro"/>
</dbReference>
<dbReference type="CDD" id="cd21437">
    <property type="entry name" value="zf-HIT_ZNHIT1_like"/>
    <property type="match status" value="1"/>
</dbReference>
<feature type="compositionally biased region" description="Low complexity" evidence="4">
    <location>
        <begin position="177"/>
        <end position="186"/>
    </location>
</feature>
<reference evidence="6" key="1">
    <citation type="journal article" date="2020" name="Stud. Mycol.">
        <title>101 Dothideomycetes genomes: a test case for predicting lifestyles and emergence of pathogens.</title>
        <authorList>
            <person name="Haridas S."/>
            <person name="Albert R."/>
            <person name="Binder M."/>
            <person name="Bloem J."/>
            <person name="Labutti K."/>
            <person name="Salamov A."/>
            <person name="Andreopoulos B."/>
            <person name="Baker S."/>
            <person name="Barry K."/>
            <person name="Bills G."/>
            <person name="Bluhm B."/>
            <person name="Cannon C."/>
            <person name="Castanera R."/>
            <person name="Culley D."/>
            <person name="Daum C."/>
            <person name="Ezra D."/>
            <person name="Gonzalez J."/>
            <person name="Henrissat B."/>
            <person name="Kuo A."/>
            <person name="Liang C."/>
            <person name="Lipzen A."/>
            <person name="Lutzoni F."/>
            <person name="Magnuson J."/>
            <person name="Mondo S."/>
            <person name="Nolan M."/>
            <person name="Ohm R."/>
            <person name="Pangilinan J."/>
            <person name="Park H.-J."/>
            <person name="Ramirez L."/>
            <person name="Alfaro M."/>
            <person name="Sun H."/>
            <person name="Tritt A."/>
            <person name="Yoshinaga Y."/>
            <person name="Zwiers L.-H."/>
            <person name="Turgeon B."/>
            <person name="Goodwin S."/>
            <person name="Spatafora J."/>
            <person name="Crous P."/>
            <person name="Grigoriev I."/>
        </authorList>
    </citation>
    <scope>NUCLEOTIDE SEQUENCE</scope>
    <source>
        <strain evidence="6">CBS 133067</strain>
    </source>
</reference>
<keyword evidence="7" id="KW-1185">Reference proteome</keyword>
<feature type="region of interest" description="Disordered" evidence="4">
    <location>
        <begin position="127"/>
        <end position="186"/>
    </location>
</feature>
<proteinExistence type="predicted"/>
<comment type="caution">
    <text evidence="6">The sequence shown here is derived from an EMBL/GenBank/DDBJ whole genome shotgun (WGS) entry which is preliminary data.</text>
</comment>
<evidence type="ECO:0000256" key="2">
    <source>
        <dbReference type="ARBA" id="ARBA00022771"/>
    </source>
</evidence>
<evidence type="ECO:0000256" key="4">
    <source>
        <dbReference type="SAM" id="MobiDB-lite"/>
    </source>
</evidence>
<accession>A0A9P4IFH4</accession>
<dbReference type="GO" id="GO:0005634">
    <property type="term" value="C:nucleus"/>
    <property type="evidence" value="ECO:0007669"/>
    <property type="project" value="UniProtKB-ARBA"/>
</dbReference>
<dbReference type="OrthoDB" id="74807at2759"/>
<feature type="compositionally biased region" description="Polar residues" evidence="4">
    <location>
        <begin position="130"/>
        <end position="143"/>
    </location>
</feature>